<proteinExistence type="predicted"/>
<keyword evidence="1" id="KW-1133">Transmembrane helix</keyword>
<accession>A0ABV4YRA7</accession>
<keyword evidence="1" id="KW-0812">Transmembrane</keyword>
<dbReference type="RefSeq" id="WP_306074921.1">
    <property type="nucleotide sequence ID" value="NZ_JAROBZ020000001.1"/>
</dbReference>
<evidence type="ECO:0000313" key="2">
    <source>
        <dbReference type="EMBL" id="MFB3167385.1"/>
    </source>
</evidence>
<keyword evidence="3" id="KW-1185">Reference proteome</keyword>
<organism evidence="2 3">
    <name type="scientific">Neobacillus driksii</name>
    <dbReference type="NCBI Taxonomy" id="3035913"/>
    <lineage>
        <taxon>Bacteria</taxon>
        <taxon>Bacillati</taxon>
        <taxon>Bacillota</taxon>
        <taxon>Bacilli</taxon>
        <taxon>Bacillales</taxon>
        <taxon>Bacillaceae</taxon>
        <taxon>Neobacillus</taxon>
    </lineage>
</organism>
<sequence length="158" mass="18900">MLLYISIIVFNLIAIKINKIPTMNRIVHIWLFTIAFQFLFDIIVEFKYHAYWYFEKGIDFKGMPAHFILIPPVNIILLSFFPFKSTFFKQAMYIICWTLGIIIYEAVTSIPAPWGFFHYGWWKLWYDIIIVPILILILLGYYKWISKLEAKISESNKN</sequence>
<name>A0ABV4YRA7_9BACI</name>
<dbReference type="Proteomes" id="UP001241748">
    <property type="component" value="Unassembled WGS sequence"/>
</dbReference>
<dbReference type="EMBL" id="JAROBZ020000001">
    <property type="protein sequence ID" value="MFB3167385.1"/>
    <property type="molecule type" value="Genomic_DNA"/>
</dbReference>
<feature type="transmembrane region" description="Helical" evidence="1">
    <location>
        <begin position="26"/>
        <end position="44"/>
    </location>
</feature>
<feature type="transmembrane region" description="Helical" evidence="1">
    <location>
        <begin position="93"/>
        <end position="112"/>
    </location>
</feature>
<feature type="transmembrane region" description="Helical" evidence="1">
    <location>
        <begin position="64"/>
        <end position="81"/>
    </location>
</feature>
<evidence type="ECO:0000256" key="1">
    <source>
        <dbReference type="SAM" id="Phobius"/>
    </source>
</evidence>
<comment type="caution">
    <text evidence="2">The sequence shown here is derived from an EMBL/GenBank/DDBJ whole genome shotgun (WGS) entry which is preliminary data.</text>
</comment>
<keyword evidence="1" id="KW-0472">Membrane</keyword>
<feature type="transmembrane region" description="Helical" evidence="1">
    <location>
        <begin position="124"/>
        <end position="142"/>
    </location>
</feature>
<reference evidence="2 3" key="1">
    <citation type="submission" date="2024-05" db="EMBL/GenBank/DDBJ databases">
        <authorList>
            <person name="Venkateswaran K."/>
        </authorList>
    </citation>
    <scope>NUCLEOTIDE SEQUENCE [LARGE SCALE GENOMIC DNA]</scope>
    <source>
        <strain evidence="2 3">179-C4-2-HS</strain>
    </source>
</reference>
<evidence type="ECO:0000313" key="3">
    <source>
        <dbReference type="Proteomes" id="UP001241748"/>
    </source>
</evidence>
<gene>
    <name evidence="2" type="ORF">P5G62_009710</name>
</gene>
<protein>
    <submittedName>
        <fullName evidence="2">Uncharacterized protein</fullName>
    </submittedName>
</protein>